<keyword evidence="1" id="KW-0812">Transmembrane</keyword>
<comment type="caution">
    <text evidence="2">The sequence shown here is derived from an EMBL/GenBank/DDBJ whole genome shotgun (WGS) entry which is preliminary data.</text>
</comment>
<dbReference type="EMBL" id="JBEDUW010000001">
    <property type="protein sequence ID" value="KAK9948810.1"/>
    <property type="molecule type" value="Genomic_DNA"/>
</dbReference>
<keyword evidence="1" id="KW-1133">Transmembrane helix</keyword>
<reference evidence="2 3" key="1">
    <citation type="journal article" date="2023" name="G3 (Bethesda)">
        <title>A chromosome-length genome assembly and annotation of blackberry (Rubus argutus, cv. 'Hillquist').</title>
        <authorList>
            <person name="Bruna T."/>
            <person name="Aryal R."/>
            <person name="Dudchenko O."/>
            <person name="Sargent D.J."/>
            <person name="Mead D."/>
            <person name="Buti M."/>
            <person name="Cavallini A."/>
            <person name="Hytonen T."/>
            <person name="Andres J."/>
            <person name="Pham M."/>
            <person name="Weisz D."/>
            <person name="Mascagni F."/>
            <person name="Usai G."/>
            <person name="Natali L."/>
            <person name="Bassil N."/>
            <person name="Fernandez G.E."/>
            <person name="Lomsadze A."/>
            <person name="Armour M."/>
            <person name="Olukolu B."/>
            <person name="Poorten T."/>
            <person name="Britton C."/>
            <person name="Davik J."/>
            <person name="Ashrafi H."/>
            <person name="Aiden E.L."/>
            <person name="Borodovsky M."/>
            <person name="Worthington M."/>
        </authorList>
    </citation>
    <scope>NUCLEOTIDE SEQUENCE [LARGE SCALE GENOMIC DNA]</scope>
    <source>
        <strain evidence="2">PI 553951</strain>
    </source>
</reference>
<feature type="transmembrane region" description="Helical" evidence="1">
    <location>
        <begin position="50"/>
        <end position="70"/>
    </location>
</feature>
<evidence type="ECO:0000313" key="2">
    <source>
        <dbReference type="EMBL" id="KAK9948810.1"/>
    </source>
</evidence>
<keyword evidence="3" id="KW-1185">Reference proteome</keyword>
<dbReference type="AlphaFoldDB" id="A0AAW1YJK3"/>
<organism evidence="2 3">
    <name type="scientific">Rubus argutus</name>
    <name type="common">Southern blackberry</name>
    <dbReference type="NCBI Taxonomy" id="59490"/>
    <lineage>
        <taxon>Eukaryota</taxon>
        <taxon>Viridiplantae</taxon>
        <taxon>Streptophyta</taxon>
        <taxon>Embryophyta</taxon>
        <taxon>Tracheophyta</taxon>
        <taxon>Spermatophyta</taxon>
        <taxon>Magnoliopsida</taxon>
        <taxon>eudicotyledons</taxon>
        <taxon>Gunneridae</taxon>
        <taxon>Pentapetalae</taxon>
        <taxon>rosids</taxon>
        <taxon>fabids</taxon>
        <taxon>Rosales</taxon>
        <taxon>Rosaceae</taxon>
        <taxon>Rosoideae</taxon>
        <taxon>Rosoideae incertae sedis</taxon>
        <taxon>Rubus</taxon>
    </lineage>
</organism>
<sequence>MRQQIYEQRKARETLVTASNGTIDVVAETMVQTQSDIQTQPFSRQIQNYWMVYGSWAIMFILFLVGLVIATGSTGAKWFVVNVGINYLGINN</sequence>
<evidence type="ECO:0000256" key="1">
    <source>
        <dbReference type="SAM" id="Phobius"/>
    </source>
</evidence>
<accession>A0AAW1YJK3</accession>
<name>A0AAW1YJK3_RUBAR</name>
<gene>
    <name evidence="2" type="ORF">M0R45_004372</name>
</gene>
<proteinExistence type="predicted"/>
<dbReference type="Proteomes" id="UP001457282">
    <property type="component" value="Unassembled WGS sequence"/>
</dbReference>
<keyword evidence="1" id="KW-0472">Membrane</keyword>
<evidence type="ECO:0000313" key="3">
    <source>
        <dbReference type="Proteomes" id="UP001457282"/>
    </source>
</evidence>
<protein>
    <submittedName>
        <fullName evidence="2">Uncharacterized protein</fullName>
    </submittedName>
</protein>